<gene>
    <name evidence="3" type="ORF">N864_03560</name>
</gene>
<evidence type="ECO:0000256" key="1">
    <source>
        <dbReference type="SAM" id="MobiDB-lite"/>
    </source>
</evidence>
<reference evidence="4" key="1">
    <citation type="submission" date="2013-08" db="EMBL/GenBank/DDBJ databases">
        <title>Intrasporangium oryzae NRRL B-24470.</title>
        <authorList>
            <person name="Liu H."/>
            <person name="Wang G."/>
        </authorList>
    </citation>
    <scope>NUCLEOTIDE SEQUENCE [LARGE SCALE GENOMIC DNA]</scope>
    <source>
        <strain evidence="4">Q5-1</strain>
    </source>
</reference>
<comment type="caution">
    <text evidence="3">The sequence shown here is derived from an EMBL/GenBank/DDBJ whole genome shotgun (WGS) entry which is preliminary data.</text>
</comment>
<dbReference type="InterPro" id="IPR051797">
    <property type="entry name" value="TrmB-like"/>
</dbReference>
<dbReference type="InterPro" id="IPR016032">
    <property type="entry name" value="Sig_transdc_resp-reg_C-effctor"/>
</dbReference>
<organism evidence="3 4">
    <name type="scientific">Intrasporangium chromatireducens Q5-1</name>
    <dbReference type="NCBI Taxonomy" id="584657"/>
    <lineage>
        <taxon>Bacteria</taxon>
        <taxon>Bacillati</taxon>
        <taxon>Actinomycetota</taxon>
        <taxon>Actinomycetes</taxon>
        <taxon>Micrococcales</taxon>
        <taxon>Intrasporangiaceae</taxon>
        <taxon>Intrasporangium</taxon>
    </lineage>
</organism>
<dbReference type="Pfam" id="PF00196">
    <property type="entry name" value="GerE"/>
    <property type="match status" value="1"/>
</dbReference>
<dbReference type="AlphaFoldDB" id="W9GHS6"/>
<proteinExistence type="predicted"/>
<dbReference type="SMART" id="SM00421">
    <property type="entry name" value="HTH_LUXR"/>
    <property type="match status" value="1"/>
</dbReference>
<evidence type="ECO:0000313" key="3">
    <source>
        <dbReference type="EMBL" id="EWT05625.1"/>
    </source>
</evidence>
<protein>
    <submittedName>
        <fullName evidence="3">Transcriptional regulator</fullName>
    </submittedName>
</protein>
<accession>W9GHS6</accession>
<keyword evidence="4" id="KW-1185">Reference proteome</keyword>
<dbReference type="InterPro" id="IPR036388">
    <property type="entry name" value="WH-like_DNA-bd_sf"/>
</dbReference>
<dbReference type="PANTHER" id="PTHR34293">
    <property type="entry name" value="HTH-TYPE TRANSCRIPTIONAL REGULATOR TRMBL2"/>
    <property type="match status" value="1"/>
</dbReference>
<dbReference type="Proteomes" id="UP000019494">
    <property type="component" value="Unassembled WGS sequence"/>
</dbReference>
<dbReference type="PROSITE" id="PS50043">
    <property type="entry name" value="HTH_LUXR_2"/>
    <property type="match status" value="1"/>
</dbReference>
<dbReference type="EMBL" id="AWQS01000099">
    <property type="protein sequence ID" value="EWT05625.1"/>
    <property type="molecule type" value="Genomic_DNA"/>
</dbReference>
<name>W9GHS6_9MICO</name>
<dbReference type="OrthoDB" id="5932488at2"/>
<feature type="region of interest" description="Disordered" evidence="1">
    <location>
        <begin position="59"/>
        <end position="80"/>
    </location>
</feature>
<evidence type="ECO:0000313" key="4">
    <source>
        <dbReference type="Proteomes" id="UP000019494"/>
    </source>
</evidence>
<feature type="domain" description="HTH luxR-type" evidence="2">
    <location>
        <begin position="270"/>
        <end position="333"/>
    </location>
</feature>
<sequence>MSSPKAVLSPLARDVYRACVMLGPMTVTQLRGQLGEGTSLVDAAVDELLDLELLAGEGAEAAQSPCDPTDGPARYTARPPRAPLGRVAEQRHRESVRALDLAARLGELWHAHRDPAPYLEFLETDAESSHAEAELLDDARDEVVALSIGPVGEPAQRPPVEVPDGFVRARGRGVEFRVVYGTSVLRDRAALQAVQSSMQLGERARACPDVPLNLRIADERRALLVVPGRHGERRHALLIHPSGLLDAMLRLFASYWRTGAPLSSTTQAAPGAPGPDRQTRELLTHLAAGLTDESIARELGVSERTVGRRIARLQERLGAASRFQLGLQASRQGWL</sequence>
<dbReference type="Gene3D" id="1.10.10.10">
    <property type="entry name" value="Winged helix-like DNA-binding domain superfamily/Winged helix DNA-binding domain"/>
    <property type="match status" value="1"/>
</dbReference>
<dbReference type="GO" id="GO:0006355">
    <property type="term" value="P:regulation of DNA-templated transcription"/>
    <property type="evidence" value="ECO:0007669"/>
    <property type="project" value="InterPro"/>
</dbReference>
<dbReference type="InterPro" id="IPR000792">
    <property type="entry name" value="Tscrpt_reg_LuxR_C"/>
</dbReference>
<dbReference type="SUPFAM" id="SSF46894">
    <property type="entry name" value="C-terminal effector domain of the bipartite response regulators"/>
    <property type="match status" value="1"/>
</dbReference>
<evidence type="ECO:0000259" key="2">
    <source>
        <dbReference type="PROSITE" id="PS50043"/>
    </source>
</evidence>
<dbReference type="CDD" id="cd06170">
    <property type="entry name" value="LuxR_C_like"/>
    <property type="match status" value="1"/>
</dbReference>
<dbReference type="RefSeq" id="WP_051518522.1">
    <property type="nucleotide sequence ID" value="NZ_AWQS01000099.1"/>
</dbReference>
<dbReference type="GO" id="GO:0003677">
    <property type="term" value="F:DNA binding"/>
    <property type="evidence" value="ECO:0007669"/>
    <property type="project" value="InterPro"/>
</dbReference>
<dbReference type="PANTHER" id="PTHR34293:SF1">
    <property type="entry name" value="HTH-TYPE TRANSCRIPTIONAL REGULATOR TRMBL2"/>
    <property type="match status" value="1"/>
</dbReference>
<dbReference type="PATRIC" id="fig|584657.3.peg.2482"/>